<dbReference type="Proteomes" id="UP000186309">
    <property type="component" value="Chromosome"/>
</dbReference>
<accession>A0A1U7CW93</accession>
<dbReference type="EMBL" id="CP019082">
    <property type="protein sequence ID" value="APW63217.1"/>
    <property type="molecule type" value="Genomic_DNA"/>
</dbReference>
<proteinExistence type="predicted"/>
<dbReference type="OrthoDB" id="280020at2"/>
<name>A0A1U7CW93_9BACT</name>
<reference evidence="2" key="1">
    <citation type="submission" date="2016-12" db="EMBL/GenBank/DDBJ databases">
        <title>Comparative genomics of four Isosphaeraceae planctomycetes: a common pool of plasmids and glycoside hydrolase genes.</title>
        <authorList>
            <person name="Ivanova A."/>
        </authorList>
    </citation>
    <scope>NUCLEOTIDE SEQUENCE [LARGE SCALE GENOMIC DNA]</scope>
    <source>
        <strain evidence="2">PX4</strain>
    </source>
</reference>
<dbReference type="AlphaFoldDB" id="A0A1U7CW93"/>
<protein>
    <submittedName>
        <fullName evidence="1">Uncharacterized protein</fullName>
    </submittedName>
</protein>
<dbReference type="STRING" id="1387353.BSF38_04781"/>
<evidence type="ECO:0000313" key="2">
    <source>
        <dbReference type="Proteomes" id="UP000186309"/>
    </source>
</evidence>
<organism evidence="1 2">
    <name type="scientific">Paludisphaera borealis</name>
    <dbReference type="NCBI Taxonomy" id="1387353"/>
    <lineage>
        <taxon>Bacteria</taxon>
        <taxon>Pseudomonadati</taxon>
        <taxon>Planctomycetota</taxon>
        <taxon>Planctomycetia</taxon>
        <taxon>Isosphaerales</taxon>
        <taxon>Isosphaeraceae</taxon>
        <taxon>Paludisphaera</taxon>
    </lineage>
</organism>
<gene>
    <name evidence="1" type="ORF">BSF38_04781</name>
</gene>
<keyword evidence="2" id="KW-1185">Reference proteome</keyword>
<dbReference type="KEGG" id="pbor:BSF38_04781"/>
<evidence type="ECO:0000313" key="1">
    <source>
        <dbReference type="EMBL" id="APW63217.1"/>
    </source>
</evidence>
<dbReference type="RefSeq" id="WP_076349598.1">
    <property type="nucleotide sequence ID" value="NZ_CP019082.1"/>
</dbReference>
<sequence length="92" mass="9918">MRLVVTTSGVVRCLYSEVIDLSSLGSPAIRRASHVEPGPDGRWRADLRPVQGPVLGPFDSRSEALEAERAWIEEHWLVGSSGEVAPLSPASP</sequence>